<evidence type="ECO:0000313" key="2">
    <source>
        <dbReference type="EMBL" id="SHG45145.1"/>
    </source>
</evidence>
<dbReference type="RefSeq" id="WP_072891262.1">
    <property type="nucleotide sequence ID" value="NZ_FQVW01000034.1"/>
</dbReference>
<name>A0A1M5JXP4_9BACI</name>
<keyword evidence="1" id="KW-0472">Membrane</keyword>
<gene>
    <name evidence="2" type="ORF">SAMN05216225_103410</name>
</gene>
<sequence>MTEKQRKTTAIITFILIFLILFLTGFILNKEWDMIRMKKGDDAPIIWEDTYPTDNVLLLEMEDKHFERIDVRMTDIYYLPNKERLHFGIWYDLSDYISEEYAHSVFTVKLEDEDGNVYDENRYSKKRHGIFGKFQYRQISGVSLDGVKELYMSIYPVEYVRGQALEMEPETKLIFTEALAPLPEYDHHLYNND</sequence>
<evidence type="ECO:0000313" key="3">
    <source>
        <dbReference type="Proteomes" id="UP000183988"/>
    </source>
</evidence>
<keyword evidence="1" id="KW-1133">Transmembrane helix</keyword>
<proteinExistence type="predicted"/>
<dbReference type="EMBL" id="FQVW01000034">
    <property type="protein sequence ID" value="SHG45145.1"/>
    <property type="molecule type" value="Genomic_DNA"/>
</dbReference>
<organism evidence="2 3">
    <name type="scientific">Ornithinibacillus halophilus</name>
    <dbReference type="NCBI Taxonomy" id="930117"/>
    <lineage>
        <taxon>Bacteria</taxon>
        <taxon>Bacillati</taxon>
        <taxon>Bacillota</taxon>
        <taxon>Bacilli</taxon>
        <taxon>Bacillales</taxon>
        <taxon>Bacillaceae</taxon>
        <taxon>Ornithinibacillus</taxon>
    </lineage>
</organism>
<dbReference type="OrthoDB" id="2625024at2"/>
<accession>A0A1M5JXP4</accession>
<protein>
    <submittedName>
        <fullName evidence="2">Uncharacterized protein</fullName>
    </submittedName>
</protein>
<evidence type="ECO:0000256" key="1">
    <source>
        <dbReference type="SAM" id="Phobius"/>
    </source>
</evidence>
<dbReference type="Proteomes" id="UP000183988">
    <property type="component" value="Unassembled WGS sequence"/>
</dbReference>
<feature type="transmembrane region" description="Helical" evidence="1">
    <location>
        <begin position="12"/>
        <end position="29"/>
    </location>
</feature>
<keyword evidence="1" id="KW-0812">Transmembrane</keyword>
<dbReference type="AlphaFoldDB" id="A0A1M5JXP4"/>
<reference evidence="2 3" key="1">
    <citation type="submission" date="2016-11" db="EMBL/GenBank/DDBJ databases">
        <authorList>
            <person name="Jaros S."/>
            <person name="Januszkiewicz K."/>
            <person name="Wedrychowicz H."/>
        </authorList>
    </citation>
    <scope>NUCLEOTIDE SEQUENCE [LARGE SCALE GENOMIC DNA]</scope>
    <source>
        <strain evidence="2 3">IBRC-M 10683</strain>
    </source>
</reference>
<dbReference type="STRING" id="930117.SAMN05216225_103410"/>
<keyword evidence="3" id="KW-1185">Reference proteome</keyword>